<evidence type="ECO:0000313" key="2">
    <source>
        <dbReference type="Proteomes" id="UP000007374"/>
    </source>
</evidence>
<accession>K2PJD3</accession>
<dbReference type="SUPFAM" id="SSF52172">
    <property type="entry name" value="CheY-like"/>
    <property type="match status" value="1"/>
</dbReference>
<dbReference type="EMBL" id="AMSI01000012">
    <property type="protein sequence ID" value="EKF41267.1"/>
    <property type="molecule type" value="Genomic_DNA"/>
</dbReference>
<dbReference type="RefSeq" id="WP_009451657.1">
    <property type="nucleotide sequence ID" value="NZ_AMSI01000012.1"/>
</dbReference>
<gene>
    <name evidence="1" type="ORF">NA8A_17278</name>
</gene>
<dbReference type="STRING" id="721133.SAMN05216176_108231"/>
<dbReference type="Gene3D" id="3.40.50.2300">
    <property type="match status" value="1"/>
</dbReference>
<comment type="caution">
    <text evidence="1">The sequence shown here is derived from an EMBL/GenBank/DDBJ whole genome shotgun (WGS) entry which is preliminary data.</text>
</comment>
<keyword evidence="2" id="KW-1185">Reference proteome</keyword>
<reference evidence="1 2" key="1">
    <citation type="journal article" date="2012" name="J. Bacteriol.">
        <title>Genome Sequence of Nitratireductor indicus Type Strain C115.</title>
        <authorList>
            <person name="Lai Q."/>
            <person name="Li G."/>
            <person name="Yu Z."/>
            <person name="Shao Z."/>
        </authorList>
    </citation>
    <scope>NUCLEOTIDE SEQUENCE [LARGE SCALE GENOMIC DNA]</scope>
    <source>
        <strain evidence="1 2">C115</strain>
    </source>
</reference>
<dbReference type="OrthoDB" id="8030657at2"/>
<protein>
    <submittedName>
        <fullName evidence="1">Response regulator receiver protein</fullName>
    </submittedName>
</protein>
<dbReference type="eggNOG" id="ENOG5031BUQ">
    <property type="taxonomic scope" value="Bacteria"/>
</dbReference>
<name>K2PJD3_9HYPH</name>
<dbReference type="InterPro" id="IPR011006">
    <property type="entry name" value="CheY-like_superfamily"/>
</dbReference>
<dbReference type="Proteomes" id="UP000007374">
    <property type="component" value="Unassembled WGS sequence"/>
</dbReference>
<dbReference type="AlphaFoldDB" id="K2PJD3"/>
<evidence type="ECO:0000313" key="1">
    <source>
        <dbReference type="EMBL" id="EKF41267.1"/>
    </source>
</evidence>
<dbReference type="PATRIC" id="fig|1231190.3.peg.3572"/>
<organism evidence="1 2">
    <name type="scientific">Nitratireductor indicus C115</name>
    <dbReference type="NCBI Taxonomy" id="1231190"/>
    <lineage>
        <taxon>Bacteria</taxon>
        <taxon>Pseudomonadati</taxon>
        <taxon>Pseudomonadota</taxon>
        <taxon>Alphaproteobacteria</taxon>
        <taxon>Hyphomicrobiales</taxon>
        <taxon>Phyllobacteriaceae</taxon>
        <taxon>Nitratireductor</taxon>
    </lineage>
</organism>
<proteinExistence type="predicted"/>
<sequence length="119" mass="13162">MIAVVAPESAFRLSLRFMLESEGYRVRLLDGLDELSRLAGGNQGVMVDCIVVDHEILEERHIPVAEILEKGCPVILLANAPDVVPQHAWLRIVEKPLLGGAVVRAVQELLHDERRAHAT</sequence>